<sequence>MNEEFIENLKDIYKKATKKNLLSVALKSQEMIARYYGYFSKNTKKDISMLNHNELSEILGEIKKMIGDN</sequence>
<organism evidence="1 2">
    <name type="scientific">Candidatus Cytomitobacter indipagum</name>
    <dbReference type="NCBI Taxonomy" id="2601575"/>
    <lineage>
        <taxon>Bacteria</taxon>
        <taxon>Pseudomonadati</taxon>
        <taxon>Pseudomonadota</taxon>
        <taxon>Alphaproteobacteria</taxon>
        <taxon>Holosporales</taxon>
        <taxon>Holosporaceae</taxon>
        <taxon>Candidatus Cytomitobacter</taxon>
    </lineage>
</organism>
<gene>
    <name evidence="1" type="ORF">FZC35_01765</name>
</gene>
<dbReference type="AlphaFoldDB" id="A0A5C0UDI1"/>
<accession>A0A5C0UDI1</accession>
<dbReference type="OrthoDB" id="9938246at2"/>
<dbReference type="KEGG" id="cip:FZC35_01765"/>
<dbReference type="EMBL" id="CP043315">
    <property type="protein sequence ID" value="QEK38096.1"/>
    <property type="molecule type" value="Genomic_DNA"/>
</dbReference>
<dbReference type="Proteomes" id="UP000325155">
    <property type="component" value="Chromosome"/>
</dbReference>
<protein>
    <submittedName>
        <fullName evidence="1">Uncharacterized protein</fullName>
    </submittedName>
</protein>
<evidence type="ECO:0000313" key="2">
    <source>
        <dbReference type="Proteomes" id="UP000325155"/>
    </source>
</evidence>
<dbReference type="RefSeq" id="WP_148980943.1">
    <property type="nucleotide sequence ID" value="NZ_CP043315.1"/>
</dbReference>
<evidence type="ECO:0000313" key="1">
    <source>
        <dbReference type="EMBL" id="QEK38096.1"/>
    </source>
</evidence>
<name>A0A5C0UDI1_9PROT</name>
<keyword evidence="2" id="KW-1185">Reference proteome</keyword>
<reference evidence="1 2" key="1">
    <citation type="submission" date="2019-08" db="EMBL/GenBank/DDBJ databases">
        <title>Highly reduced genomes of protist endosymbionts show evolutionary convergence.</title>
        <authorList>
            <person name="George E."/>
            <person name="Husnik F."/>
            <person name="Tashyreva D."/>
            <person name="Prokopchuk G."/>
            <person name="Horak A."/>
            <person name="Kwong W.K."/>
            <person name="Lukes J."/>
            <person name="Keeling P.J."/>
        </authorList>
    </citation>
    <scope>NUCLEOTIDE SEQUENCE [LARGE SCALE GENOMIC DNA]</scope>
    <source>
        <strain evidence="1">1605</strain>
    </source>
</reference>
<proteinExistence type="predicted"/>